<feature type="region of interest" description="Disordered" evidence="1">
    <location>
        <begin position="123"/>
        <end position="177"/>
    </location>
</feature>
<keyword evidence="3" id="KW-1185">Reference proteome</keyword>
<feature type="region of interest" description="Disordered" evidence="1">
    <location>
        <begin position="1"/>
        <end position="36"/>
    </location>
</feature>
<feature type="compositionally biased region" description="Basic and acidic residues" evidence="1">
    <location>
        <begin position="1"/>
        <end position="19"/>
    </location>
</feature>
<comment type="caution">
    <text evidence="2">The sequence shown here is derived from an EMBL/GenBank/DDBJ whole genome shotgun (WGS) entry which is preliminary data.</text>
</comment>
<evidence type="ECO:0000256" key="1">
    <source>
        <dbReference type="SAM" id="MobiDB-lite"/>
    </source>
</evidence>
<evidence type="ECO:0000313" key="2">
    <source>
        <dbReference type="EMBL" id="KAJ1154376.1"/>
    </source>
</evidence>
<reference evidence="2" key="1">
    <citation type="journal article" date="2022" name="bioRxiv">
        <title>Sequencing and chromosome-scale assembly of the giantPleurodeles waltlgenome.</title>
        <authorList>
            <person name="Brown T."/>
            <person name="Elewa A."/>
            <person name="Iarovenko S."/>
            <person name="Subramanian E."/>
            <person name="Araus A.J."/>
            <person name="Petzold A."/>
            <person name="Susuki M."/>
            <person name="Suzuki K.-i.T."/>
            <person name="Hayashi T."/>
            <person name="Toyoda A."/>
            <person name="Oliveira C."/>
            <person name="Osipova E."/>
            <person name="Leigh N.D."/>
            <person name="Simon A."/>
            <person name="Yun M.H."/>
        </authorList>
    </citation>
    <scope>NUCLEOTIDE SEQUENCE</scope>
    <source>
        <strain evidence="2">20211129_DDA</strain>
        <tissue evidence="2">Liver</tissue>
    </source>
</reference>
<sequence>MTRPEPKPGGRGSPEEEPSKPGAQPEEGDWEERRSEQTCHALGRAWPSQVQHFPGSLLLNVDYLSRYPPRQKYHVGTLKSVHTDPEVLGAAPTALQRKDAEAGRVFKPLREEQGKKRFLPEEKLLPERRTRQPDRNRSLEDNEVQKRRRASPERIRRKATGRREGANRPATLWEEHGPVRPLGVVKIRENWGDVEVVKENEEKESTEL</sequence>
<accession>A0AAV7RS30</accession>
<name>A0AAV7RS30_PLEWA</name>
<feature type="compositionally biased region" description="Basic and acidic residues" evidence="1">
    <location>
        <begin position="123"/>
        <end position="154"/>
    </location>
</feature>
<dbReference type="EMBL" id="JANPWB010000009">
    <property type="protein sequence ID" value="KAJ1154376.1"/>
    <property type="molecule type" value="Genomic_DNA"/>
</dbReference>
<organism evidence="2 3">
    <name type="scientific">Pleurodeles waltl</name>
    <name type="common">Iberian ribbed newt</name>
    <dbReference type="NCBI Taxonomy" id="8319"/>
    <lineage>
        <taxon>Eukaryota</taxon>
        <taxon>Metazoa</taxon>
        <taxon>Chordata</taxon>
        <taxon>Craniata</taxon>
        <taxon>Vertebrata</taxon>
        <taxon>Euteleostomi</taxon>
        <taxon>Amphibia</taxon>
        <taxon>Batrachia</taxon>
        <taxon>Caudata</taxon>
        <taxon>Salamandroidea</taxon>
        <taxon>Salamandridae</taxon>
        <taxon>Pleurodelinae</taxon>
        <taxon>Pleurodeles</taxon>
    </lineage>
</organism>
<dbReference type="Proteomes" id="UP001066276">
    <property type="component" value="Chromosome 5"/>
</dbReference>
<proteinExistence type="predicted"/>
<protein>
    <submittedName>
        <fullName evidence="2">Uncharacterized protein</fullName>
    </submittedName>
</protein>
<dbReference type="AlphaFoldDB" id="A0AAV7RS30"/>
<evidence type="ECO:0000313" key="3">
    <source>
        <dbReference type="Proteomes" id="UP001066276"/>
    </source>
</evidence>
<gene>
    <name evidence="2" type="ORF">NDU88_007128</name>
</gene>